<evidence type="ECO:0000313" key="4">
    <source>
        <dbReference type="EMBL" id="TWT32477.1"/>
    </source>
</evidence>
<keyword evidence="5" id="KW-1185">Reference proteome</keyword>
<dbReference type="PANTHER" id="PTHR38593">
    <property type="entry name" value="BLR2558 PROTEIN"/>
    <property type="match status" value="1"/>
</dbReference>
<protein>
    <recommendedName>
        <fullName evidence="3">DUF4142 domain-containing protein</fullName>
    </recommendedName>
</protein>
<dbReference type="PANTHER" id="PTHR38593:SF1">
    <property type="entry name" value="BLR2558 PROTEIN"/>
    <property type="match status" value="1"/>
</dbReference>
<feature type="region of interest" description="Disordered" evidence="1">
    <location>
        <begin position="26"/>
        <end position="68"/>
    </location>
</feature>
<dbReference type="Proteomes" id="UP000316714">
    <property type="component" value="Unassembled WGS sequence"/>
</dbReference>
<evidence type="ECO:0000256" key="2">
    <source>
        <dbReference type="SAM" id="SignalP"/>
    </source>
</evidence>
<proteinExistence type="predicted"/>
<feature type="domain" description="DUF4142" evidence="3">
    <location>
        <begin position="79"/>
        <end position="127"/>
    </location>
</feature>
<dbReference type="Pfam" id="PF13628">
    <property type="entry name" value="DUF4142"/>
    <property type="match status" value="2"/>
</dbReference>
<comment type="caution">
    <text evidence="4">The sequence shown here is derived from an EMBL/GenBank/DDBJ whole genome shotgun (WGS) entry which is preliminary data.</text>
</comment>
<accession>A0A5C5V3Z6</accession>
<keyword evidence="2" id="KW-0732">Signal</keyword>
<feature type="region of interest" description="Disordered" evidence="1">
    <location>
        <begin position="135"/>
        <end position="174"/>
    </location>
</feature>
<evidence type="ECO:0000256" key="1">
    <source>
        <dbReference type="SAM" id="MobiDB-lite"/>
    </source>
</evidence>
<evidence type="ECO:0000313" key="5">
    <source>
        <dbReference type="Proteomes" id="UP000316714"/>
    </source>
</evidence>
<reference evidence="4 5" key="1">
    <citation type="submission" date="2019-02" db="EMBL/GenBank/DDBJ databases">
        <title>Deep-cultivation of Planctomycetes and their phenomic and genomic characterization uncovers novel biology.</title>
        <authorList>
            <person name="Wiegand S."/>
            <person name="Jogler M."/>
            <person name="Boedeker C."/>
            <person name="Pinto D."/>
            <person name="Vollmers J."/>
            <person name="Rivas-Marin E."/>
            <person name="Kohn T."/>
            <person name="Peeters S.H."/>
            <person name="Heuer A."/>
            <person name="Rast P."/>
            <person name="Oberbeckmann S."/>
            <person name="Bunk B."/>
            <person name="Jeske O."/>
            <person name="Meyerdierks A."/>
            <person name="Storesund J.E."/>
            <person name="Kallscheuer N."/>
            <person name="Luecker S."/>
            <person name="Lage O.M."/>
            <person name="Pohl T."/>
            <person name="Merkel B.J."/>
            <person name="Hornburger P."/>
            <person name="Mueller R.-W."/>
            <person name="Bruemmer F."/>
            <person name="Labrenz M."/>
            <person name="Spormann A.M."/>
            <person name="Op Den Camp H."/>
            <person name="Overmann J."/>
            <person name="Amann R."/>
            <person name="Jetten M.S.M."/>
            <person name="Mascher T."/>
            <person name="Medema M.H."/>
            <person name="Devos D.P."/>
            <person name="Kaster A.-K."/>
            <person name="Ovreas L."/>
            <person name="Rohde M."/>
            <person name="Galperin M.Y."/>
            <person name="Jogler C."/>
        </authorList>
    </citation>
    <scope>NUCLEOTIDE SEQUENCE [LARGE SCALE GENOMIC DNA]</scope>
    <source>
        <strain evidence="4 5">KOR34</strain>
    </source>
</reference>
<feature type="chain" id="PRO_5022825107" description="DUF4142 domain-containing protein" evidence="2">
    <location>
        <begin position="22"/>
        <end position="289"/>
    </location>
</feature>
<feature type="region of interest" description="Disordered" evidence="1">
    <location>
        <begin position="265"/>
        <end position="289"/>
    </location>
</feature>
<feature type="compositionally biased region" description="Polar residues" evidence="1">
    <location>
        <begin position="34"/>
        <end position="49"/>
    </location>
</feature>
<dbReference type="InterPro" id="IPR025419">
    <property type="entry name" value="DUF4142"/>
</dbReference>
<dbReference type="EMBL" id="SIHJ01000003">
    <property type="protein sequence ID" value="TWT32477.1"/>
    <property type="molecule type" value="Genomic_DNA"/>
</dbReference>
<sequence precursor="true">MSRSFAMTMVVTMGLPVTAVAQQPTAEPDAYLPNRNQPTQQSTADSADTPQRREANYRGDQQQKGASQQANAELVNYLAAKMMLANQCEIEAADLAAQRAESSDVKSLANKIRQSHDLLNKQLVQAMPGLKSVEGLASTSSGAERTNRTNAASREYDAESNARNRVAGADSTARDPFLDGAAQQLIDIQRRAVQNNHQMVKTELSEKQGAEFDRCFVNQQVGAHMWMLAELKAMQDVGPSQFASLVQESERQVKTHLDAAKQLAKQFEQQAQDAQAGAASEPRTRVRNF</sequence>
<dbReference type="Gene3D" id="1.20.1260.10">
    <property type="match status" value="1"/>
</dbReference>
<organism evidence="4 5">
    <name type="scientific">Posidoniimonas corsicana</name>
    <dbReference type="NCBI Taxonomy" id="1938618"/>
    <lineage>
        <taxon>Bacteria</taxon>
        <taxon>Pseudomonadati</taxon>
        <taxon>Planctomycetota</taxon>
        <taxon>Planctomycetia</taxon>
        <taxon>Pirellulales</taxon>
        <taxon>Lacipirellulaceae</taxon>
        <taxon>Posidoniimonas</taxon>
    </lineage>
</organism>
<feature type="compositionally biased region" description="Polar residues" evidence="1">
    <location>
        <begin position="137"/>
        <end position="152"/>
    </location>
</feature>
<dbReference type="OrthoDB" id="209532at2"/>
<dbReference type="RefSeq" id="WP_146567876.1">
    <property type="nucleotide sequence ID" value="NZ_SIHJ01000003.1"/>
</dbReference>
<dbReference type="InterPro" id="IPR012347">
    <property type="entry name" value="Ferritin-like"/>
</dbReference>
<feature type="signal peptide" evidence="2">
    <location>
        <begin position="1"/>
        <end position="21"/>
    </location>
</feature>
<feature type="compositionally biased region" description="Polar residues" evidence="1">
    <location>
        <begin position="59"/>
        <end position="68"/>
    </location>
</feature>
<gene>
    <name evidence="4" type="ORF">KOR34_42400</name>
</gene>
<feature type="domain" description="DUF4142" evidence="3">
    <location>
        <begin position="181"/>
        <end position="263"/>
    </location>
</feature>
<feature type="compositionally biased region" description="Low complexity" evidence="1">
    <location>
        <begin position="265"/>
        <end position="279"/>
    </location>
</feature>
<dbReference type="AlphaFoldDB" id="A0A5C5V3Z6"/>
<name>A0A5C5V3Z6_9BACT</name>
<evidence type="ECO:0000259" key="3">
    <source>
        <dbReference type="Pfam" id="PF13628"/>
    </source>
</evidence>